<dbReference type="EMBL" id="JAJSOF020000031">
    <property type="protein sequence ID" value="KAJ4431077.1"/>
    <property type="molecule type" value="Genomic_DNA"/>
</dbReference>
<name>A0ABQ8SBK9_PERAM</name>
<proteinExistence type="predicted"/>
<keyword evidence="3" id="KW-1185">Reference proteome</keyword>
<reference evidence="2 3" key="1">
    <citation type="journal article" date="2022" name="Allergy">
        <title>Genome assembly and annotation of Periplaneta americana reveal a comprehensive cockroach allergen profile.</title>
        <authorList>
            <person name="Wang L."/>
            <person name="Xiong Q."/>
            <person name="Saelim N."/>
            <person name="Wang L."/>
            <person name="Nong W."/>
            <person name="Wan A.T."/>
            <person name="Shi M."/>
            <person name="Liu X."/>
            <person name="Cao Q."/>
            <person name="Hui J.H.L."/>
            <person name="Sookrung N."/>
            <person name="Leung T.F."/>
            <person name="Tungtrongchitr A."/>
            <person name="Tsui S.K.W."/>
        </authorList>
    </citation>
    <scope>NUCLEOTIDE SEQUENCE [LARGE SCALE GENOMIC DNA]</scope>
    <source>
        <strain evidence="2">PWHHKU_190912</strain>
    </source>
</reference>
<gene>
    <name evidence="2" type="ORF">ANN_19671</name>
</gene>
<protein>
    <submittedName>
        <fullName evidence="2">Uncharacterized protein</fullName>
    </submittedName>
</protein>
<feature type="region of interest" description="Disordered" evidence="1">
    <location>
        <begin position="32"/>
        <end position="60"/>
    </location>
</feature>
<evidence type="ECO:0000256" key="1">
    <source>
        <dbReference type="SAM" id="MobiDB-lite"/>
    </source>
</evidence>
<feature type="compositionally biased region" description="Basic and acidic residues" evidence="1">
    <location>
        <begin position="40"/>
        <end position="52"/>
    </location>
</feature>
<comment type="caution">
    <text evidence="2">The sequence shown here is derived from an EMBL/GenBank/DDBJ whole genome shotgun (WGS) entry which is preliminary data.</text>
</comment>
<dbReference type="Proteomes" id="UP001148838">
    <property type="component" value="Unassembled WGS sequence"/>
</dbReference>
<evidence type="ECO:0000313" key="2">
    <source>
        <dbReference type="EMBL" id="KAJ4431077.1"/>
    </source>
</evidence>
<evidence type="ECO:0000313" key="3">
    <source>
        <dbReference type="Proteomes" id="UP001148838"/>
    </source>
</evidence>
<sequence>MVRKGCSAVDSIFKTKIARLRDASIICFVIHTPSSGKSGSKREEQEEEKKENALTWTNPD</sequence>
<organism evidence="2 3">
    <name type="scientific">Periplaneta americana</name>
    <name type="common">American cockroach</name>
    <name type="synonym">Blatta americana</name>
    <dbReference type="NCBI Taxonomy" id="6978"/>
    <lineage>
        <taxon>Eukaryota</taxon>
        <taxon>Metazoa</taxon>
        <taxon>Ecdysozoa</taxon>
        <taxon>Arthropoda</taxon>
        <taxon>Hexapoda</taxon>
        <taxon>Insecta</taxon>
        <taxon>Pterygota</taxon>
        <taxon>Neoptera</taxon>
        <taxon>Polyneoptera</taxon>
        <taxon>Dictyoptera</taxon>
        <taxon>Blattodea</taxon>
        <taxon>Blattoidea</taxon>
        <taxon>Blattidae</taxon>
        <taxon>Blattinae</taxon>
        <taxon>Periplaneta</taxon>
    </lineage>
</organism>
<accession>A0ABQ8SBK9</accession>